<comment type="caution">
    <text evidence="1">The sequence shown here is derived from an EMBL/GenBank/DDBJ whole genome shotgun (WGS) entry which is preliminary data.</text>
</comment>
<dbReference type="InterPro" id="IPR017101">
    <property type="entry name" value="P-loop_ATP/GTP-bd_All4644_prd"/>
</dbReference>
<dbReference type="InterPro" id="IPR027417">
    <property type="entry name" value="P-loop_NTPase"/>
</dbReference>
<dbReference type="PANTHER" id="PTHR12083:SF9">
    <property type="entry name" value="BIFUNCTIONAL POLYNUCLEOTIDE PHOSPHATASE_KINASE"/>
    <property type="match status" value="1"/>
</dbReference>
<gene>
    <name evidence="1" type="ORF">DENIS_4227</name>
</gene>
<accession>A0A401G220</accession>
<dbReference type="GO" id="GO:0003690">
    <property type="term" value="F:double-stranded DNA binding"/>
    <property type="evidence" value="ECO:0007669"/>
    <property type="project" value="TreeGrafter"/>
</dbReference>
<dbReference type="Pfam" id="PF13671">
    <property type="entry name" value="AAA_33"/>
    <property type="match status" value="1"/>
</dbReference>
<dbReference type="EMBL" id="BEXT01000001">
    <property type="protein sequence ID" value="GBC63233.1"/>
    <property type="molecule type" value="Genomic_DNA"/>
</dbReference>
<organism evidence="1 2">
    <name type="scientific">Desulfonema ishimotonii</name>
    <dbReference type="NCBI Taxonomy" id="45657"/>
    <lineage>
        <taxon>Bacteria</taxon>
        <taxon>Pseudomonadati</taxon>
        <taxon>Thermodesulfobacteriota</taxon>
        <taxon>Desulfobacteria</taxon>
        <taxon>Desulfobacterales</taxon>
        <taxon>Desulfococcaceae</taxon>
        <taxon>Desulfonema</taxon>
    </lineage>
</organism>
<dbReference type="RefSeq" id="WP_208022625.1">
    <property type="nucleotide sequence ID" value="NZ_BEXT01000001.1"/>
</dbReference>
<dbReference type="PIRSF" id="PIRSF037081">
    <property type="entry name" value="P-loop_All4644_prd"/>
    <property type="match status" value="1"/>
</dbReference>
<keyword evidence="1" id="KW-0418">Kinase</keyword>
<dbReference type="PANTHER" id="PTHR12083">
    <property type="entry name" value="BIFUNCTIONAL POLYNUCLEOTIDE PHOSPHATASE/KINASE"/>
    <property type="match status" value="1"/>
</dbReference>
<proteinExistence type="predicted"/>
<dbReference type="GO" id="GO:0046404">
    <property type="term" value="F:ATP-dependent polydeoxyribonucleotide 5'-hydroxyl-kinase activity"/>
    <property type="evidence" value="ECO:0007669"/>
    <property type="project" value="TreeGrafter"/>
</dbReference>
<dbReference type="Gene3D" id="3.40.50.300">
    <property type="entry name" value="P-loop containing nucleotide triphosphate hydrolases"/>
    <property type="match status" value="1"/>
</dbReference>
<name>A0A401G220_9BACT</name>
<dbReference type="AlphaFoldDB" id="A0A401G220"/>
<reference evidence="2" key="1">
    <citation type="submission" date="2017-11" db="EMBL/GenBank/DDBJ databases">
        <authorList>
            <person name="Watanabe M."/>
            <person name="Kojima H."/>
        </authorList>
    </citation>
    <scope>NUCLEOTIDE SEQUENCE [LARGE SCALE GENOMIC DNA]</scope>
    <source>
        <strain evidence="2">Tokyo 01</strain>
    </source>
</reference>
<dbReference type="Proteomes" id="UP000288096">
    <property type="component" value="Unassembled WGS sequence"/>
</dbReference>
<evidence type="ECO:0000313" key="2">
    <source>
        <dbReference type="Proteomes" id="UP000288096"/>
    </source>
</evidence>
<dbReference type="GO" id="GO:0046403">
    <property type="term" value="F:polynucleotide 3'-phosphatase activity"/>
    <property type="evidence" value="ECO:0007669"/>
    <property type="project" value="TreeGrafter"/>
</dbReference>
<evidence type="ECO:0000313" key="1">
    <source>
        <dbReference type="EMBL" id="GBC63233.1"/>
    </source>
</evidence>
<dbReference type="SUPFAM" id="SSF52540">
    <property type="entry name" value="P-loop containing nucleoside triphosphate hydrolases"/>
    <property type="match status" value="1"/>
</dbReference>
<reference evidence="2" key="2">
    <citation type="submission" date="2019-01" db="EMBL/GenBank/DDBJ databases">
        <title>Genome sequence of Desulfonema ishimotonii strain Tokyo 01.</title>
        <authorList>
            <person name="Fukui M."/>
        </authorList>
    </citation>
    <scope>NUCLEOTIDE SEQUENCE [LARGE SCALE GENOMIC DNA]</scope>
    <source>
        <strain evidence="2">Tokyo 01</strain>
    </source>
</reference>
<keyword evidence="2" id="KW-1185">Reference proteome</keyword>
<protein>
    <submittedName>
        <fullName evidence="1">Kinase</fullName>
    </submittedName>
</protein>
<dbReference type="GO" id="GO:0006281">
    <property type="term" value="P:DNA repair"/>
    <property type="evidence" value="ECO:0007669"/>
    <property type="project" value="TreeGrafter"/>
</dbReference>
<keyword evidence="1" id="KW-0808">Transferase</keyword>
<sequence length="149" mass="17383">MIEAVIYIGIQATGKSTFYKEKFFGTHIRINLDMLKTRHREKLLFETCLRMKQSFVIDNTNPTRSDRNRYICPAKESGLHITGYYFRSDISSALRRNSIRYGNERIPEKGIKGTYSRLELPSYDEGFDKLYYVAADAGQKFKVTKWTGE</sequence>